<dbReference type="KEGG" id="kfl:Kfla_1766"/>
<dbReference type="Proteomes" id="UP000007967">
    <property type="component" value="Chromosome"/>
</dbReference>
<feature type="transmembrane region" description="Helical" evidence="2">
    <location>
        <begin position="6"/>
        <end position="30"/>
    </location>
</feature>
<dbReference type="HOGENOM" id="CLU_2666346_0_0_11"/>
<dbReference type="RefSeq" id="WP_012919417.1">
    <property type="nucleotide sequence ID" value="NC_013729.1"/>
</dbReference>
<evidence type="ECO:0000256" key="1">
    <source>
        <dbReference type="SAM" id="MobiDB-lite"/>
    </source>
</evidence>
<dbReference type="AlphaFoldDB" id="D2PNK9"/>
<reference evidence="3 4" key="2">
    <citation type="journal article" date="2010" name="Stand. Genomic Sci.">
        <title>Complete genome sequence of Kribbella flavida type strain (IFO 14399).</title>
        <authorList>
            <person name="Pukall R."/>
            <person name="Lapidus A."/>
            <person name="Glavina Del Rio T."/>
            <person name="Copeland A."/>
            <person name="Tice H."/>
            <person name="Cheng J.-F."/>
            <person name="Lucas S."/>
            <person name="Chen F."/>
            <person name="Nolan M."/>
            <person name="LaButti K."/>
            <person name="Pati A."/>
            <person name="Ivanova N."/>
            <person name="Mavrommatis K."/>
            <person name="Mikhailova N."/>
            <person name="Pitluck S."/>
            <person name="Bruce D."/>
            <person name="Goodwin L."/>
            <person name="Land M."/>
            <person name="Hauser L."/>
            <person name="Chang Y.-J."/>
            <person name="Jeffries C.D."/>
            <person name="Chen A."/>
            <person name="Palaniappan K."/>
            <person name="Chain P."/>
            <person name="Rohde M."/>
            <person name="Goeker M."/>
            <person name="Bristow J."/>
            <person name="Eisen J.A."/>
            <person name="Markowitz V."/>
            <person name="Hugenholtz P."/>
            <person name="Kyrpides N.C."/>
            <person name="Klenk H.-P."/>
            <person name="Brettin T."/>
        </authorList>
    </citation>
    <scope>NUCLEOTIDE SEQUENCE [LARGE SCALE GENOMIC DNA]</scope>
    <source>
        <strain evidence="4">DSM 17836 / JCM 10339 / NBRC 14399</strain>
    </source>
</reference>
<proteinExistence type="predicted"/>
<evidence type="ECO:0000256" key="2">
    <source>
        <dbReference type="SAM" id="Phobius"/>
    </source>
</evidence>
<dbReference type="EMBL" id="CP001736">
    <property type="protein sequence ID" value="ADB30861.1"/>
    <property type="molecule type" value="Genomic_DNA"/>
</dbReference>
<accession>D2PNK9</accession>
<evidence type="ECO:0000313" key="3">
    <source>
        <dbReference type="EMBL" id="ADB30861.1"/>
    </source>
</evidence>
<keyword evidence="2" id="KW-0812">Transmembrane</keyword>
<reference evidence="4" key="1">
    <citation type="submission" date="2009-09" db="EMBL/GenBank/DDBJ databases">
        <title>The complete genome of Kribbella flavida DSM 17836.</title>
        <authorList>
            <consortium name="US DOE Joint Genome Institute (JGI-PGF)"/>
            <person name="Lucas S."/>
            <person name="Copeland A."/>
            <person name="Lapidus A."/>
            <person name="Glavina del Rio T."/>
            <person name="Dalin E."/>
            <person name="Tice H."/>
            <person name="Bruce D."/>
            <person name="Goodwin L."/>
            <person name="Pitluck S."/>
            <person name="Kyrpides N."/>
            <person name="Mavromatis K."/>
            <person name="Ivanova N."/>
            <person name="Saunders E."/>
            <person name="Brettin T."/>
            <person name="Detter J.C."/>
            <person name="Han C."/>
            <person name="Larimer F."/>
            <person name="Land M."/>
            <person name="Hauser L."/>
            <person name="Markowitz V."/>
            <person name="Cheng J.-F."/>
            <person name="Hugenholtz P."/>
            <person name="Woyke T."/>
            <person name="Wu D."/>
            <person name="Pukall R."/>
            <person name="Klenk H.-P."/>
            <person name="Eisen J.A."/>
        </authorList>
    </citation>
    <scope>NUCLEOTIDE SEQUENCE [LARGE SCALE GENOMIC DNA]</scope>
    <source>
        <strain evidence="4">DSM 17836 / JCM 10339 / NBRC 14399</strain>
    </source>
</reference>
<evidence type="ECO:0000313" key="4">
    <source>
        <dbReference type="Proteomes" id="UP000007967"/>
    </source>
</evidence>
<dbReference type="STRING" id="479435.Kfla_1766"/>
<protein>
    <submittedName>
        <fullName evidence="3">Uncharacterized protein</fullName>
    </submittedName>
</protein>
<sequence length="75" mass="7989">MTALLVTLHLGGVPEAAMVLGPVLLIAAFLRIARRNDAVTVDEEDWDANLGDFGDGDANDPGQAGQRTDSRVRSR</sequence>
<organism evidence="3 4">
    <name type="scientific">Kribbella flavida (strain DSM 17836 / JCM 10339 / NBRC 14399)</name>
    <dbReference type="NCBI Taxonomy" id="479435"/>
    <lineage>
        <taxon>Bacteria</taxon>
        <taxon>Bacillati</taxon>
        <taxon>Actinomycetota</taxon>
        <taxon>Actinomycetes</taxon>
        <taxon>Propionibacteriales</taxon>
        <taxon>Kribbellaceae</taxon>
        <taxon>Kribbella</taxon>
    </lineage>
</organism>
<feature type="region of interest" description="Disordered" evidence="1">
    <location>
        <begin position="49"/>
        <end position="75"/>
    </location>
</feature>
<keyword evidence="2" id="KW-0472">Membrane</keyword>
<name>D2PNK9_KRIFD</name>
<gene>
    <name evidence="3" type="ordered locus">Kfla_1766</name>
</gene>
<keyword evidence="4" id="KW-1185">Reference proteome</keyword>
<keyword evidence="2" id="KW-1133">Transmembrane helix</keyword>
<dbReference type="OrthoDB" id="3831307at2"/>